<dbReference type="CDD" id="cd13585">
    <property type="entry name" value="PBP2_TMBP_like"/>
    <property type="match status" value="1"/>
</dbReference>
<comment type="similarity">
    <text evidence="1">Belongs to the bacterial solute-binding protein 1 family.</text>
</comment>
<organism evidence="4 5">
    <name type="scientific">Clostridium scindens (strain ATCC 35704 / DSM 5676 / VPI 13733 / 19)</name>
    <dbReference type="NCBI Taxonomy" id="411468"/>
    <lineage>
        <taxon>Bacteria</taxon>
        <taxon>Bacillati</taxon>
        <taxon>Bacillota</taxon>
        <taxon>Clostridia</taxon>
        <taxon>Lachnospirales</taxon>
        <taxon>Lachnospiraceae</taxon>
    </lineage>
</organism>
<name>B0N9L4_CLOS5</name>
<keyword evidence="2" id="KW-0813">Transport</keyword>
<dbReference type="STRING" id="411468.CLOSCI_00126"/>
<dbReference type="Pfam" id="PF01547">
    <property type="entry name" value="SBP_bac_1"/>
    <property type="match status" value="1"/>
</dbReference>
<sequence length="422" mass="46485">MKKILTLVLAVALMAGAISGCGEKAASDDDKSNQVTLQFWAFQVDKEKSFMEKCVEDFNASHDDIQVEITFLNQSDYTTTLIPTAFANGEAPDVIFVEAAVMDKYASQGMLGDLTSYYSEELKADIMPSALEAVTYDGKILALPFDMELVGLFYDKDVLDEAEIEVPKTWDELYEAAKKLTTDDRYGLVLPVEAAPYTLYNWWPFEWMNGGQVLSEDKMQAVFDSRENAEALDYWAKFFNDGLSPKTLKIGPWDIGNIGTGAAAMQVAGTYVVNAAEETYGDKNIQVAPLPTPEGEETATCAGGQKLAVTSSSEHQEEAAEFIMWMFGSDDTSRLTEWCTQTKFAYPTRQSVVDENEEVFSKGLREVFTNDIYPVAIPEPSYPAEVTQAVTDALQAVCFGNEAGSEAVKTANEKIAEVLTNN</sequence>
<dbReference type="GO" id="GO:0055085">
    <property type="term" value="P:transmembrane transport"/>
    <property type="evidence" value="ECO:0007669"/>
    <property type="project" value="InterPro"/>
</dbReference>
<evidence type="ECO:0000313" key="5">
    <source>
        <dbReference type="Proteomes" id="UP000289664"/>
    </source>
</evidence>
<evidence type="ECO:0000313" key="4">
    <source>
        <dbReference type="EMBL" id="QBF76069.1"/>
    </source>
</evidence>
<dbReference type="EMBL" id="CP036170">
    <property type="protein sequence ID" value="QBF76069.1"/>
    <property type="molecule type" value="Genomic_DNA"/>
</dbReference>
<dbReference type="HOGENOM" id="CLU_031285_10_1_9"/>
<gene>
    <name evidence="4" type="primary">yesO</name>
    <name evidence="4" type="ORF">HDCHBGLK_03485</name>
</gene>
<accession>B0N9L4</accession>
<dbReference type="RefSeq" id="WP_004604833.1">
    <property type="nucleotide sequence ID" value="NZ_CP036170.1"/>
</dbReference>
<dbReference type="SUPFAM" id="SSF53850">
    <property type="entry name" value="Periplasmic binding protein-like II"/>
    <property type="match status" value="1"/>
</dbReference>
<dbReference type="GeneID" id="62697662"/>
<evidence type="ECO:0000256" key="2">
    <source>
        <dbReference type="ARBA" id="ARBA00022448"/>
    </source>
</evidence>
<reference evidence="4 5" key="1">
    <citation type="journal article" date="2019" name="Appl. Environ. Microbiol.">
        <title>Clostridium scindens ATCC 35704: integration of nutritional requirements, the complete genome sequence, and global transcriptional responses to bile acids.</title>
        <authorList>
            <person name="Devendran S."/>
            <person name="Shrestha R."/>
            <person name="Alves J.M.P."/>
            <person name="Wolf P.G."/>
            <person name="Ly L."/>
            <person name="Hernandez A.G."/>
            <person name="Mendez-Garcia C."/>
            <person name="Inboden A."/>
            <person name="Wiley J."/>
            <person name="Paul O."/>
            <person name="Allen A."/>
            <person name="Springer E."/>
            <person name="Wright C.L."/>
            <person name="Fields C.J."/>
            <person name="Daniel S.L."/>
            <person name="Ridlon J.M."/>
        </authorList>
    </citation>
    <scope>NUCLEOTIDE SEQUENCE [LARGE SCALE GENOMIC DNA]</scope>
    <source>
        <strain evidence="4 5">ATCC 35704</strain>
    </source>
</reference>
<dbReference type="InterPro" id="IPR006059">
    <property type="entry name" value="SBP"/>
</dbReference>
<keyword evidence="5" id="KW-1185">Reference proteome</keyword>
<dbReference type="PROSITE" id="PS01037">
    <property type="entry name" value="SBP_BACTERIAL_1"/>
    <property type="match status" value="1"/>
</dbReference>
<dbReference type="OrthoDB" id="362670at2"/>
<dbReference type="Gene3D" id="3.40.190.10">
    <property type="entry name" value="Periplasmic binding protein-like II"/>
    <property type="match status" value="1"/>
</dbReference>
<dbReference type="InterPro" id="IPR006061">
    <property type="entry name" value="SBP_1_CS"/>
</dbReference>
<dbReference type="PANTHER" id="PTHR43649">
    <property type="entry name" value="ARABINOSE-BINDING PROTEIN-RELATED"/>
    <property type="match status" value="1"/>
</dbReference>
<protein>
    <submittedName>
        <fullName evidence="4">ABC transporter substrate-binding protein YesO</fullName>
    </submittedName>
</protein>
<proteinExistence type="inferred from homology"/>
<dbReference type="AlphaFoldDB" id="B0N9L4"/>
<keyword evidence="3" id="KW-0732">Signal</keyword>
<dbReference type="KEGG" id="csci:HDCHBGLK_03485"/>
<dbReference type="PANTHER" id="PTHR43649:SF12">
    <property type="entry name" value="DIACETYLCHITOBIOSE BINDING PROTEIN DASA"/>
    <property type="match status" value="1"/>
</dbReference>
<dbReference type="Proteomes" id="UP000289664">
    <property type="component" value="Chromosome"/>
</dbReference>
<dbReference type="PROSITE" id="PS51257">
    <property type="entry name" value="PROKAR_LIPOPROTEIN"/>
    <property type="match status" value="1"/>
</dbReference>
<dbReference type="eggNOG" id="COG1653">
    <property type="taxonomic scope" value="Bacteria"/>
</dbReference>
<evidence type="ECO:0000256" key="3">
    <source>
        <dbReference type="ARBA" id="ARBA00022729"/>
    </source>
</evidence>
<evidence type="ECO:0000256" key="1">
    <source>
        <dbReference type="ARBA" id="ARBA00008520"/>
    </source>
</evidence>
<dbReference type="InterPro" id="IPR050490">
    <property type="entry name" value="Bact_solute-bd_prot1"/>
</dbReference>